<feature type="coiled-coil region" evidence="1">
    <location>
        <begin position="19"/>
        <end position="112"/>
    </location>
</feature>
<sequence>MTSSASSLLAKYTTLTSSIESNRKAIQNAELELDALQARHEALIDSSNQMNQELQVAREETRELSYALSKASNEKNQLCENKRHQQESILEIENLNRKLQLIQRQRRDERNKFLRYCSNFRNVLKRNRIELAHESQITVSDSEDDDLIKAKNDLEASIQALEDARESHAEMSDKRQRLEKEKDDREANLNQQKKQLEKLRRDIDSQNGELNDLQNSTIECEEMASAYERDAKRRRLQQQQSGRTPYRQTQFTTPRNQSNTSVGITPRSNTISNPYRKTTSALPIQNPYSRSEVQQQHPHRAGRIRVDRQFSTPVSIADFGNTTNQNSVTVENDQGRENNASSQTPRNDAIVMNPMSFDRISSISIGNFESDCDNDDSSSSASDDILQFAPFDH</sequence>
<accession>A0AAD3CGA0</accession>
<feature type="region of interest" description="Disordered" evidence="2">
    <location>
        <begin position="163"/>
        <end position="216"/>
    </location>
</feature>
<keyword evidence="1" id="KW-0175">Coiled coil</keyword>
<feature type="compositionally biased region" description="Basic and acidic residues" evidence="2">
    <location>
        <begin position="163"/>
        <end position="187"/>
    </location>
</feature>
<comment type="caution">
    <text evidence="3">The sequence shown here is derived from an EMBL/GenBank/DDBJ whole genome shotgun (WGS) entry which is preliminary data.</text>
</comment>
<evidence type="ECO:0000313" key="4">
    <source>
        <dbReference type="Proteomes" id="UP001054902"/>
    </source>
</evidence>
<dbReference type="EMBL" id="BLLK01000020">
    <property type="protein sequence ID" value="GFH45562.1"/>
    <property type="molecule type" value="Genomic_DNA"/>
</dbReference>
<feature type="region of interest" description="Disordered" evidence="2">
    <location>
        <begin position="371"/>
        <end position="393"/>
    </location>
</feature>
<feature type="compositionally biased region" description="Basic and acidic residues" evidence="2">
    <location>
        <begin position="194"/>
        <end position="204"/>
    </location>
</feature>
<gene>
    <name evidence="3" type="ORF">CTEN210_02036</name>
</gene>
<feature type="region of interest" description="Disordered" evidence="2">
    <location>
        <begin position="229"/>
        <end position="275"/>
    </location>
</feature>
<evidence type="ECO:0000256" key="2">
    <source>
        <dbReference type="SAM" id="MobiDB-lite"/>
    </source>
</evidence>
<feature type="compositionally biased region" description="Polar residues" evidence="2">
    <location>
        <begin position="317"/>
        <end position="346"/>
    </location>
</feature>
<proteinExistence type="predicted"/>
<protein>
    <submittedName>
        <fullName evidence="3">Uncharacterized protein</fullName>
    </submittedName>
</protein>
<feature type="compositionally biased region" description="Polar residues" evidence="2">
    <location>
        <begin position="205"/>
        <end position="216"/>
    </location>
</feature>
<dbReference type="AlphaFoldDB" id="A0AAD3CGA0"/>
<feature type="region of interest" description="Disordered" evidence="2">
    <location>
        <begin position="317"/>
        <end position="348"/>
    </location>
</feature>
<reference evidence="3 4" key="1">
    <citation type="journal article" date="2021" name="Sci. Rep.">
        <title>The genome of the diatom Chaetoceros tenuissimus carries an ancient integrated fragment of an extant virus.</title>
        <authorList>
            <person name="Hongo Y."/>
            <person name="Kimura K."/>
            <person name="Takaki Y."/>
            <person name="Yoshida Y."/>
            <person name="Baba S."/>
            <person name="Kobayashi G."/>
            <person name="Nagasaki K."/>
            <person name="Hano T."/>
            <person name="Tomaru Y."/>
        </authorList>
    </citation>
    <scope>NUCLEOTIDE SEQUENCE [LARGE SCALE GENOMIC DNA]</scope>
    <source>
        <strain evidence="3 4">NIES-3715</strain>
    </source>
</reference>
<keyword evidence="4" id="KW-1185">Reference proteome</keyword>
<feature type="compositionally biased region" description="Polar residues" evidence="2">
    <location>
        <begin position="237"/>
        <end position="275"/>
    </location>
</feature>
<name>A0AAD3CGA0_9STRA</name>
<evidence type="ECO:0000313" key="3">
    <source>
        <dbReference type="EMBL" id="GFH45562.1"/>
    </source>
</evidence>
<organism evidence="3 4">
    <name type="scientific">Chaetoceros tenuissimus</name>
    <dbReference type="NCBI Taxonomy" id="426638"/>
    <lineage>
        <taxon>Eukaryota</taxon>
        <taxon>Sar</taxon>
        <taxon>Stramenopiles</taxon>
        <taxon>Ochrophyta</taxon>
        <taxon>Bacillariophyta</taxon>
        <taxon>Coscinodiscophyceae</taxon>
        <taxon>Chaetocerotophycidae</taxon>
        <taxon>Chaetocerotales</taxon>
        <taxon>Chaetocerotaceae</taxon>
        <taxon>Chaetoceros</taxon>
    </lineage>
</organism>
<evidence type="ECO:0000256" key="1">
    <source>
        <dbReference type="SAM" id="Coils"/>
    </source>
</evidence>
<dbReference type="Proteomes" id="UP001054902">
    <property type="component" value="Unassembled WGS sequence"/>
</dbReference>